<feature type="domain" description="TonB-dependent receptor plug" evidence="2">
    <location>
        <begin position="3"/>
        <end position="121"/>
    </location>
</feature>
<protein>
    <recommendedName>
        <fullName evidence="2">TonB-dependent receptor plug domain-containing protein</fullName>
    </recommendedName>
</protein>
<feature type="non-terminal residue" evidence="3">
    <location>
        <position position="1"/>
    </location>
</feature>
<feature type="region of interest" description="Disordered" evidence="1">
    <location>
        <begin position="411"/>
        <end position="430"/>
    </location>
</feature>
<dbReference type="PANTHER" id="PTHR47234">
    <property type="match status" value="1"/>
</dbReference>
<evidence type="ECO:0000259" key="2">
    <source>
        <dbReference type="Pfam" id="PF07715"/>
    </source>
</evidence>
<organism evidence="3">
    <name type="scientific">marine metagenome</name>
    <dbReference type="NCBI Taxonomy" id="408172"/>
    <lineage>
        <taxon>unclassified sequences</taxon>
        <taxon>metagenomes</taxon>
        <taxon>ecological metagenomes</taxon>
    </lineage>
</organism>
<dbReference type="Pfam" id="PF07715">
    <property type="entry name" value="Plug"/>
    <property type="match status" value="1"/>
</dbReference>
<evidence type="ECO:0000256" key="1">
    <source>
        <dbReference type="SAM" id="MobiDB-lite"/>
    </source>
</evidence>
<sequence>TADSPSPLSIINHEEMDAIGAVEIKDVVANMTYQSGNISSSNVYSGGDSSSGNTNVNLRNLGLGSTLILVNGKRTIADNNDNSGNGYVDLSQLVPGIALERVEVVKDGASALYGSDAIAGVVNFITRDNFEGAEIQIDYTQDDETGDQTDTLISGIFGIASDRGSVMISASHLDREPLQYIDRLDDFGNSGLSTLGQPGRYIPLGAMTPNPNPLNPAGSSTFGGGPDLDCNYGIDGSGQGTLGDIAGFCLYDFSSFFPLVAQQEQQKLFGTADYEVSDNIKIYGEFGFSFNEYQRQNSLFPDVTFAIIPTHHFGLINDANRRGVQPVPYLALQRMLGGNIYSSLADRPVDTNTTTKRDSFRYQLGTEIDLAFGNGSWSMDASVTQSRTRANSRTRSDTVKSKTDLAYVGLGGPGCDPVNETRGSGNLGTG</sequence>
<dbReference type="InterPro" id="IPR037066">
    <property type="entry name" value="Plug_dom_sf"/>
</dbReference>
<name>A0A382K1P3_9ZZZZ</name>
<feature type="non-terminal residue" evidence="3">
    <location>
        <position position="430"/>
    </location>
</feature>
<reference evidence="3" key="1">
    <citation type="submission" date="2018-05" db="EMBL/GenBank/DDBJ databases">
        <authorList>
            <person name="Lanie J.A."/>
            <person name="Ng W.-L."/>
            <person name="Kazmierczak K.M."/>
            <person name="Andrzejewski T.M."/>
            <person name="Davidsen T.M."/>
            <person name="Wayne K.J."/>
            <person name="Tettelin H."/>
            <person name="Glass J.I."/>
            <person name="Rusch D."/>
            <person name="Podicherti R."/>
            <person name="Tsui H.-C.T."/>
            <person name="Winkler M.E."/>
        </authorList>
    </citation>
    <scope>NUCLEOTIDE SEQUENCE</scope>
</reference>
<dbReference type="InterPro" id="IPR039426">
    <property type="entry name" value="TonB-dep_rcpt-like"/>
</dbReference>
<dbReference type="PANTHER" id="PTHR47234:SF3">
    <property type="entry name" value="SECRETIN_TONB SHORT N-TERMINAL DOMAIN-CONTAINING PROTEIN"/>
    <property type="match status" value="1"/>
</dbReference>
<accession>A0A382K1P3</accession>
<dbReference type="Gene3D" id="2.170.130.10">
    <property type="entry name" value="TonB-dependent receptor, plug domain"/>
    <property type="match status" value="1"/>
</dbReference>
<dbReference type="InterPro" id="IPR012910">
    <property type="entry name" value="Plug_dom"/>
</dbReference>
<proteinExistence type="predicted"/>
<dbReference type="PROSITE" id="PS52016">
    <property type="entry name" value="TONB_DEPENDENT_REC_3"/>
    <property type="match status" value="1"/>
</dbReference>
<dbReference type="EMBL" id="UINC01077355">
    <property type="protein sequence ID" value="SVC17402.1"/>
    <property type="molecule type" value="Genomic_DNA"/>
</dbReference>
<dbReference type="AlphaFoldDB" id="A0A382K1P3"/>
<gene>
    <name evidence="3" type="ORF">METZ01_LOCUS270256</name>
</gene>
<dbReference type="SUPFAM" id="SSF56935">
    <property type="entry name" value="Porins"/>
    <property type="match status" value="1"/>
</dbReference>
<evidence type="ECO:0000313" key="3">
    <source>
        <dbReference type="EMBL" id="SVC17402.1"/>
    </source>
</evidence>